<dbReference type="AlphaFoldDB" id="A0A2A5JNG4"/>
<dbReference type="OrthoDB" id="9793111at2"/>
<dbReference type="Pfam" id="PF08719">
    <property type="entry name" value="NADAR"/>
    <property type="match status" value="1"/>
</dbReference>
<dbReference type="Gene3D" id="1.10.357.40">
    <property type="entry name" value="YbiA-like"/>
    <property type="match status" value="1"/>
</dbReference>
<comment type="catalytic activity">
    <reaction evidence="1">
        <text>5-amino-6-(5-phospho-D-ribosylamino)uracil + H2O = 5,6-diaminouracil + D-ribose 5-phosphate</text>
        <dbReference type="Rhea" id="RHEA:55020"/>
        <dbReference type="ChEBI" id="CHEBI:15377"/>
        <dbReference type="ChEBI" id="CHEBI:46252"/>
        <dbReference type="ChEBI" id="CHEBI:58453"/>
        <dbReference type="ChEBI" id="CHEBI:78346"/>
    </reaction>
</comment>
<dbReference type="InterPro" id="IPR012816">
    <property type="entry name" value="NADAR"/>
</dbReference>
<dbReference type="RefSeq" id="WP_099642817.1">
    <property type="nucleotide sequence ID" value="NZ_NKHF01000068.1"/>
</dbReference>
<feature type="domain" description="NADAR" evidence="3">
    <location>
        <begin position="17"/>
        <end position="161"/>
    </location>
</feature>
<sequence>MKQHEKKQYDIRNAAAFKKTTEQWGGLSNMAGGFPVVVNNVAIKSVEALYQACRFPHLPDVQEKILTQGSPMTAKMVGKPFREQSRDDWLAVRILVMKWCLRVKLAQNWDEFSSLLLSTQDMPIVELSNKDDFWGAKPVEQNLYVGVNALGRLLMELREQVTHNKKERFMIVPPLNISQFKLYNQDILPVNKPDSNILAAPQINIFDV</sequence>
<protein>
    <recommendedName>
        <fullName evidence="3">NADAR domain-containing protein</fullName>
    </recommendedName>
</protein>
<gene>
    <name evidence="4" type="ORF">CEX98_14730</name>
</gene>
<dbReference type="CDD" id="cd15457">
    <property type="entry name" value="NADAR"/>
    <property type="match status" value="1"/>
</dbReference>
<evidence type="ECO:0000259" key="3">
    <source>
        <dbReference type="Pfam" id="PF08719"/>
    </source>
</evidence>
<evidence type="ECO:0000256" key="1">
    <source>
        <dbReference type="ARBA" id="ARBA00000022"/>
    </source>
</evidence>
<comment type="catalytic activity">
    <reaction evidence="2">
        <text>2,5-diamino-6-hydroxy-4-(5-phosphoribosylamino)-pyrimidine + H2O = 2,5,6-triamino-4-hydroxypyrimidine + D-ribose 5-phosphate</text>
        <dbReference type="Rhea" id="RHEA:23436"/>
        <dbReference type="ChEBI" id="CHEBI:15377"/>
        <dbReference type="ChEBI" id="CHEBI:58614"/>
        <dbReference type="ChEBI" id="CHEBI:78346"/>
        <dbReference type="ChEBI" id="CHEBI:137796"/>
    </reaction>
</comment>
<evidence type="ECO:0000313" key="4">
    <source>
        <dbReference type="EMBL" id="PCK30879.1"/>
    </source>
</evidence>
<organism evidence="4 5">
    <name type="scientific">Pseudoalteromonas piscicida</name>
    <dbReference type="NCBI Taxonomy" id="43662"/>
    <lineage>
        <taxon>Bacteria</taxon>
        <taxon>Pseudomonadati</taxon>
        <taxon>Pseudomonadota</taxon>
        <taxon>Gammaproteobacteria</taxon>
        <taxon>Alteromonadales</taxon>
        <taxon>Pseudoalteromonadaceae</taxon>
        <taxon>Pseudoalteromonas</taxon>
    </lineage>
</organism>
<evidence type="ECO:0000256" key="2">
    <source>
        <dbReference type="ARBA" id="ARBA00000751"/>
    </source>
</evidence>
<accession>A0A2A5JNG4</accession>
<dbReference type="SUPFAM" id="SSF143990">
    <property type="entry name" value="YbiA-like"/>
    <property type="match status" value="1"/>
</dbReference>
<comment type="caution">
    <text evidence="4">The sequence shown here is derived from an EMBL/GenBank/DDBJ whole genome shotgun (WGS) entry which is preliminary data.</text>
</comment>
<dbReference type="EMBL" id="NKHF01000068">
    <property type="protein sequence ID" value="PCK30879.1"/>
    <property type="molecule type" value="Genomic_DNA"/>
</dbReference>
<dbReference type="Proteomes" id="UP000228621">
    <property type="component" value="Unassembled WGS sequence"/>
</dbReference>
<proteinExistence type="predicted"/>
<evidence type="ECO:0000313" key="5">
    <source>
        <dbReference type="Proteomes" id="UP000228621"/>
    </source>
</evidence>
<keyword evidence="5" id="KW-1185">Reference proteome</keyword>
<reference evidence="5" key="1">
    <citation type="journal article" date="2019" name="Genome Announc.">
        <title>Draft Genome Sequence of Pseudoalteromonas piscicida Strain 36Y ROTHPW, an Hypersaline Seawater Isolate from the South Coast of Sonora, Mexico.</title>
        <authorList>
            <person name="Sanchez-Diaz R."/>
            <person name="Molina-Garza Z.J."/>
            <person name="Cruz-Suarez L.E."/>
            <person name="Selvin J."/>
            <person name="Kiran G.S."/>
            <person name="Ibarra-Gamez J.C."/>
            <person name="Gomez-Gil B."/>
            <person name="Galaviz-Silva L."/>
        </authorList>
    </citation>
    <scope>NUCLEOTIDE SEQUENCE [LARGE SCALE GENOMIC DNA]</scope>
    <source>
        <strain evidence="5">36Y_RITHPW</strain>
    </source>
</reference>
<name>A0A2A5JNG4_PSEO7</name>
<dbReference type="InterPro" id="IPR037238">
    <property type="entry name" value="YbiA-like_sf"/>
</dbReference>